<dbReference type="RefSeq" id="WP_013970056.1">
    <property type="nucleotide sequence ID" value="NC_015732.1"/>
</dbReference>
<dbReference type="EMBL" id="CP002868">
    <property type="protein sequence ID" value="AEJ20778.1"/>
    <property type="molecule type" value="Genomic_DNA"/>
</dbReference>
<dbReference type="AlphaFoldDB" id="F8EZQ4"/>
<reference evidence="2" key="1">
    <citation type="journal article" date="2013" name="Stand. Genomic Sci.">
        <title>Genome sequence of the thermophilic fresh-water bacterium Spirochaeta caldaria type strain (H1(T)), reclassification of Spirochaeta caldaria, Spirochaeta stenostrepta, and Spirochaeta zuelzerae in the genus Treponema as Treponema caldaria comb. nov., Treponema stenostrepta comb. nov., and Treponema zuelzerae comb. nov., and emendation of the genus Treponema.</title>
        <authorList>
            <person name="Abt B."/>
            <person name="Goker M."/>
            <person name="Scheuner C."/>
            <person name="Han C."/>
            <person name="Lu M."/>
            <person name="Misra M."/>
            <person name="Lapidus A."/>
            <person name="Nolan M."/>
            <person name="Lucas S."/>
            <person name="Hammon N."/>
            <person name="Deshpande S."/>
            <person name="Cheng J.F."/>
            <person name="Tapia R."/>
            <person name="Goodwin L.A."/>
            <person name="Pitluck S."/>
            <person name="Liolios K."/>
            <person name="Pagani I."/>
            <person name="Ivanova N."/>
            <person name="Mavromatis K."/>
            <person name="Mikhailova N."/>
            <person name="Huntemann M."/>
            <person name="Pati A."/>
            <person name="Chen A."/>
            <person name="Palaniappan K."/>
            <person name="Land M."/>
            <person name="Hauser L."/>
            <person name="Jeffries C.D."/>
            <person name="Rohde M."/>
            <person name="Spring S."/>
            <person name="Gronow S."/>
            <person name="Detter J.C."/>
            <person name="Bristow J."/>
            <person name="Eisen J.A."/>
            <person name="Markowitz V."/>
            <person name="Hugenholtz P."/>
            <person name="Kyrpides N.C."/>
            <person name="Woyke T."/>
            <person name="Klenk H.P."/>
        </authorList>
    </citation>
    <scope>NUCLEOTIDE SEQUENCE</scope>
    <source>
        <strain evidence="2">ATCC 51460 / DSM 7334 / H1</strain>
    </source>
</reference>
<dbReference type="Pfam" id="PF08843">
    <property type="entry name" value="AbiEii"/>
    <property type="match status" value="1"/>
</dbReference>
<dbReference type="Gene3D" id="3.10.450.620">
    <property type="entry name" value="JHP933, nucleotidyltransferase-like core domain"/>
    <property type="match status" value="1"/>
</dbReference>
<keyword evidence="2" id="KW-1185">Reference proteome</keyword>
<dbReference type="OrthoDB" id="9780929at2"/>
<dbReference type="KEGG" id="scd:Spica_2681"/>
<dbReference type="eggNOG" id="COG2253">
    <property type="taxonomic scope" value="Bacteria"/>
</dbReference>
<protein>
    <recommendedName>
        <fullName evidence="3">Nucleotidyl transferase AbiEii/AbiGii toxin family protein</fullName>
    </recommendedName>
</protein>
<proteinExistence type="predicted"/>
<gene>
    <name evidence="1" type="ordered locus">Spica_2681</name>
</gene>
<dbReference type="Proteomes" id="UP000000503">
    <property type="component" value="Chromosome"/>
</dbReference>
<name>F8EZQ4_GRAC1</name>
<sequence length="291" mass="33926">MKDRSAIQTLMERYNCQNNDDRRIALREIVQEISLLGLSRTSFFNHAAFYGGTALRIFYDLDRFSEDMGFSLIEPDENFKLESYLGAVRDELGAWGFDMQVEQKVQSTDKTIQSAFIKGGTLIHLIKIASITLPVSGVPENELIKIKIEIDTNPPADAGFEVKYRLQPLPFSVRLYDKASLFAGKLHALLCRGWKNRVKGRDFYDYLWYLSRNIPVNIRHLQRRMEQTGHWKSDDILTLEKLKQLLSERFTTIDFKQAREDVLPFVKDSRTLDLWSYEFFNTVTQDHLHVM</sequence>
<evidence type="ECO:0000313" key="2">
    <source>
        <dbReference type="Proteomes" id="UP000000503"/>
    </source>
</evidence>
<dbReference type="InterPro" id="IPR014942">
    <property type="entry name" value="AbiEii"/>
</dbReference>
<dbReference type="STRING" id="744872.Spica_2681"/>
<dbReference type="HOGENOM" id="CLU_074798_0_0_12"/>
<organism evidence="1 2">
    <name type="scientific">Gracilinema caldarium (strain ATCC 51460 / DSM 7334 / H1)</name>
    <name type="common">Treponema caldarium</name>
    <dbReference type="NCBI Taxonomy" id="744872"/>
    <lineage>
        <taxon>Bacteria</taxon>
        <taxon>Pseudomonadati</taxon>
        <taxon>Spirochaetota</taxon>
        <taxon>Spirochaetia</taxon>
        <taxon>Spirochaetales</taxon>
        <taxon>Breznakiellaceae</taxon>
        <taxon>Gracilinema</taxon>
    </lineage>
</organism>
<evidence type="ECO:0008006" key="3">
    <source>
        <dbReference type="Google" id="ProtNLM"/>
    </source>
</evidence>
<accession>F8EZQ4</accession>
<evidence type="ECO:0000313" key="1">
    <source>
        <dbReference type="EMBL" id="AEJ20778.1"/>
    </source>
</evidence>